<dbReference type="InterPro" id="IPR000602">
    <property type="entry name" value="Glyco_hydro_38_N"/>
</dbReference>
<feature type="non-terminal residue" evidence="6">
    <location>
        <position position="872"/>
    </location>
</feature>
<dbReference type="InterPro" id="IPR011682">
    <property type="entry name" value="Glyco_hydro_38_C"/>
</dbReference>
<reference evidence="7" key="1">
    <citation type="submission" date="2016-02" db="EMBL/GenBank/DDBJ databases">
        <authorList>
            <person name="liu f."/>
        </authorList>
    </citation>
    <scope>NUCLEOTIDE SEQUENCE [LARGE SCALE GENOMIC DNA]</scope>
</reference>
<dbReference type="InterPro" id="IPR027291">
    <property type="entry name" value="Glyco_hydro_38_N_sf"/>
</dbReference>
<evidence type="ECO:0000313" key="6">
    <source>
        <dbReference type="EMBL" id="SAY38238.1"/>
    </source>
</evidence>
<dbReference type="SUPFAM" id="SSF88713">
    <property type="entry name" value="Glycoside hydrolase/deacetylase"/>
    <property type="match status" value="1"/>
</dbReference>
<dbReference type="SUPFAM" id="SSF88688">
    <property type="entry name" value="Families 57/38 glycoside transferase middle domain"/>
    <property type="match status" value="1"/>
</dbReference>
<proteinExistence type="inferred from homology"/>
<protein>
    <submittedName>
        <fullName evidence="6">Alpha-mannosidase</fullName>
    </submittedName>
</protein>
<dbReference type="InterPro" id="IPR011013">
    <property type="entry name" value="Gal_mutarotase_sf_dom"/>
</dbReference>
<evidence type="ECO:0000256" key="1">
    <source>
        <dbReference type="ARBA" id="ARBA00009792"/>
    </source>
</evidence>
<dbReference type="InterPro" id="IPR028995">
    <property type="entry name" value="Glyco_hydro_57/38_cen_sf"/>
</dbReference>
<dbReference type="Pfam" id="PF01074">
    <property type="entry name" value="Glyco_hydro_38N"/>
    <property type="match status" value="1"/>
</dbReference>
<dbReference type="SUPFAM" id="SSF74650">
    <property type="entry name" value="Galactose mutarotase-like"/>
    <property type="match status" value="1"/>
</dbReference>
<keyword evidence="2" id="KW-0479">Metal-binding</keyword>
<dbReference type="PANTHER" id="PTHR46017:SF1">
    <property type="entry name" value="ALPHA-MANNOSIDASE 2C1"/>
    <property type="match status" value="1"/>
</dbReference>
<dbReference type="InterPro" id="IPR037094">
    <property type="entry name" value="Glyco_hydro_38_cen_sf"/>
</dbReference>
<sequence length="872" mass="98663">MTQSAGQAPSPGDPPWQLDLQHRWRLDTGAPALAWSRRLPLRRDWQARGDLVWPRGGCPLRLHLPLTTPLSWQGLPHGAVVPRLVLLWWAETAVLKVDGTPQRHGDLFANTCRLPLPRRWLAGTPLLLELELHSPCHDEGSLLRSIVVLEPRCRDQDPLGLLKSTEADLTAQDNAGAGRTCPRQDRVTLLSHAHLDLAWLWPVAETWRAAVETFTSVLSLMEQHTDLCFGHSTPALYAWLQQHRPALWRRIQVQAKAGCWEPLCGPWVEMDCVLISTVSLLRQLETGQRWSRQHFPQWRHDLAWLPDSFGFAAGLPQALSCQGIRWFLTTKLSWNACNPFPHRLFRWRDPSGAEVLALFPGPLGGTGDPRAIQQAHGEWCAHTGVNSSLWLPGVGNHGGGPNQDLMAQVQLWWGHPQLPRYRHGTLRSWLEELKPLAPTLPVWADELYLELHRGCATTHPEQKRHNRTAERLLLEAERVLWWGRHLGHGQWALAGDHWNCPIQQLQRCWTTLLFHQFHDILPGSATGEVFAQLESGWRRLRRQASRIRDQGLQELLGTGPRDGHPPAAGNHWVALQLQPAGPWPRVVRFPRSQQHQVLPPMAGVGWRRLQSPSDVVEPPLHPVRIHQGATPDYWQLGNGLCTVYCGPEGVLQLFSPGGRQVLAQPLALGRWRDRGEYWDAWDLAPDHRRHPLGGIRLGQPELLEQNPCMVRLRWRGAFGQSRISMMACLAAGSPYLDLRLSIHWRQAHELLSLDGELAQPVQRWAADTSGGVIERPARPRTAREHSRWHCAAFSWMALLLQQGGLAVLLDGPQGIHVQDNHLSVALLRGATWPDPRADRGWWRHRLGLMPLDGGWCEHHVPAAADHLRWPLR</sequence>
<accession>A0A164YUN3</accession>
<dbReference type="InterPro" id="IPR011330">
    <property type="entry name" value="Glyco_hydro/deAcase_b/a-brl"/>
</dbReference>
<evidence type="ECO:0000256" key="4">
    <source>
        <dbReference type="ARBA" id="ARBA00023295"/>
    </source>
</evidence>
<comment type="similarity">
    <text evidence="1">Belongs to the glycosyl hydrolase 38 family.</text>
</comment>
<dbReference type="Pfam" id="PF07748">
    <property type="entry name" value="Glyco_hydro_38C"/>
    <property type="match status" value="1"/>
</dbReference>
<dbReference type="Gene3D" id="1.20.1270.50">
    <property type="entry name" value="Glycoside hydrolase family 38, central domain"/>
    <property type="match status" value="1"/>
</dbReference>
<dbReference type="Proteomes" id="UP000182631">
    <property type="component" value="Unassembled WGS sequence"/>
</dbReference>
<evidence type="ECO:0000259" key="5">
    <source>
        <dbReference type="SMART" id="SM00872"/>
    </source>
</evidence>
<dbReference type="OrthoDB" id="9772207at2"/>
<dbReference type="PANTHER" id="PTHR46017">
    <property type="entry name" value="ALPHA-MANNOSIDASE 2C1"/>
    <property type="match status" value="1"/>
</dbReference>
<dbReference type="SMART" id="SM00872">
    <property type="entry name" value="Alpha-mann_mid"/>
    <property type="match status" value="1"/>
</dbReference>
<keyword evidence="4" id="KW-0326">Glycosidase</keyword>
<feature type="domain" description="Glycoside hydrolase family 38 central" evidence="5">
    <location>
        <begin position="450"/>
        <end position="537"/>
    </location>
</feature>
<dbReference type="InterPro" id="IPR015341">
    <property type="entry name" value="Glyco_hydro_38_cen"/>
</dbReference>
<organism evidence="6 7">
    <name type="scientific">Candidatus Synechococcus spongiarum</name>
    <dbReference type="NCBI Taxonomy" id="431041"/>
    <lineage>
        <taxon>Bacteria</taxon>
        <taxon>Bacillati</taxon>
        <taxon>Cyanobacteriota</taxon>
        <taxon>Cyanophyceae</taxon>
        <taxon>Synechococcales</taxon>
        <taxon>Synechococcaceae</taxon>
        <taxon>Synechococcus</taxon>
    </lineage>
</organism>
<keyword evidence="3" id="KW-0378">Hydrolase</keyword>
<dbReference type="AlphaFoldDB" id="A0A164YUN3"/>
<evidence type="ECO:0000256" key="2">
    <source>
        <dbReference type="ARBA" id="ARBA00022723"/>
    </source>
</evidence>
<dbReference type="EMBL" id="FITM01000002">
    <property type="protein sequence ID" value="SAY38238.1"/>
    <property type="molecule type" value="Genomic_DNA"/>
</dbReference>
<dbReference type="GO" id="GO:0006013">
    <property type="term" value="P:mannose metabolic process"/>
    <property type="evidence" value="ECO:0007669"/>
    <property type="project" value="InterPro"/>
</dbReference>
<evidence type="ECO:0000256" key="3">
    <source>
        <dbReference type="ARBA" id="ARBA00022801"/>
    </source>
</evidence>
<gene>
    <name evidence="6" type="ORF">FLM9_18</name>
</gene>
<dbReference type="Gene3D" id="3.20.110.10">
    <property type="entry name" value="Glycoside hydrolase 38, N terminal domain"/>
    <property type="match status" value="1"/>
</dbReference>
<dbReference type="Gene3D" id="2.70.98.30">
    <property type="entry name" value="Golgi alpha-mannosidase II, domain 4"/>
    <property type="match status" value="1"/>
</dbReference>
<keyword evidence="7" id="KW-1185">Reference proteome</keyword>
<name>A0A164YUN3_9SYNE</name>
<dbReference type="GO" id="GO:0030246">
    <property type="term" value="F:carbohydrate binding"/>
    <property type="evidence" value="ECO:0007669"/>
    <property type="project" value="InterPro"/>
</dbReference>
<dbReference type="GO" id="GO:0004559">
    <property type="term" value="F:alpha-mannosidase activity"/>
    <property type="evidence" value="ECO:0007669"/>
    <property type="project" value="InterPro"/>
</dbReference>
<evidence type="ECO:0000313" key="7">
    <source>
        <dbReference type="Proteomes" id="UP000182631"/>
    </source>
</evidence>
<dbReference type="CDD" id="cd10789">
    <property type="entry name" value="GH38N_AMII_ER_cytosolic"/>
    <property type="match status" value="1"/>
</dbReference>
<dbReference type="Pfam" id="PF09261">
    <property type="entry name" value="Alpha-mann_mid"/>
    <property type="match status" value="1"/>
</dbReference>
<dbReference type="GO" id="GO:0046872">
    <property type="term" value="F:metal ion binding"/>
    <property type="evidence" value="ECO:0007669"/>
    <property type="project" value="UniProtKB-KW"/>
</dbReference>
<dbReference type="RefSeq" id="WP_074456683.1">
    <property type="nucleotide sequence ID" value="NZ_FITM01000002.1"/>
</dbReference>
<dbReference type="GO" id="GO:0009313">
    <property type="term" value="P:oligosaccharide catabolic process"/>
    <property type="evidence" value="ECO:0007669"/>
    <property type="project" value="TreeGrafter"/>
</dbReference>